<dbReference type="InterPro" id="IPR003661">
    <property type="entry name" value="HisK_dim/P_dom"/>
</dbReference>
<evidence type="ECO:0000256" key="1">
    <source>
        <dbReference type="ARBA" id="ARBA00000085"/>
    </source>
</evidence>
<dbReference type="GO" id="GO:0007234">
    <property type="term" value="P:osmosensory signaling via phosphorelay pathway"/>
    <property type="evidence" value="ECO:0007669"/>
    <property type="project" value="TreeGrafter"/>
</dbReference>
<dbReference type="PRINTS" id="PR00344">
    <property type="entry name" value="BCTRLSENSOR"/>
</dbReference>
<dbReference type="Gene3D" id="3.30.565.10">
    <property type="entry name" value="Histidine kinase-like ATPase, C-terminal domain"/>
    <property type="match status" value="1"/>
</dbReference>
<dbReference type="InterPro" id="IPR036097">
    <property type="entry name" value="HisK_dim/P_sf"/>
</dbReference>
<dbReference type="InterPro" id="IPR004358">
    <property type="entry name" value="Sig_transdc_His_kin-like_C"/>
</dbReference>
<keyword evidence="12" id="KW-0902">Two-component regulatory system</keyword>
<dbReference type="InterPro" id="IPR041328">
    <property type="entry name" value="HisK_sensor"/>
</dbReference>
<evidence type="ECO:0000256" key="9">
    <source>
        <dbReference type="ARBA" id="ARBA00022777"/>
    </source>
</evidence>
<dbReference type="SMART" id="SM00388">
    <property type="entry name" value="HisKA"/>
    <property type="match status" value="1"/>
</dbReference>
<dbReference type="GO" id="GO:0030295">
    <property type="term" value="F:protein kinase activator activity"/>
    <property type="evidence" value="ECO:0007669"/>
    <property type="project" value="TreeGrafter"/>
</dbReference>
<dbReference type="SMART" id="SM00387">
    <property type="entry name" value="HATPase_c"/>
    <property type="match status" value="1"/>
</dbReference>
<dbReference type="Gene3D" id="3.30.450.20">
    <property type="entry name" value="PAS domain"/>
    <property type="match status" value="1"/>
</dbReference>
<dbReference type="GO" id="GO:0000156">
    <property type="term" value="F:phosphorelay response regulator activity"/>
    <property type="evidence" value="ECO:0007669"/>
    <property type="project" value="TreeGrafter"/>
</dbReference>
<dbReference type="SUPFAM" id="SSF158472">
    <property type="entry name" value="HAMP domain-like"/>
    <property type="match status" value="1"/>
</dbReference>
<dbReference type="InterPro" id="IPR050351">
    <property type="entry name" value="BphY/WalK/GraS-like"/>
</dbReference>
<feature type="transmembrane region" description="Helical" evidence="14">
    <location>
        <begin position="170"/>
        <end position="189"/>
    </location>
</feature>
<dbReference type="GO" id="GO:0005524">
    <property type="term" value="F:ATP binding"/>
    <property type="evidence" value="ECO:0007669"/>
    <property type="project" value="UniProtKB-KW"/>
</dbReference>
<dbReference type="Proteomes" id="UP000287756">
    <property type="component" value="Chromosome"/>
</dbReference>
<dbReference type="SUPFAM" id="SSF55785">
    <property type="entry name" value="PYP-like sensor domain (PAS domain)"/>
    <property type="match status" value="1"/>
</dbReference>
<dbReference type="SUPFAM" id="SSF55874">
    <property type="entry name" value="ATPase domain of HSP90 chaperone/DNA topoisomerase II/histidine kinase"/>
    <property type="match status" value="1"/>
</dbReference>
<evidence type="ECO:0000259" key="16">
    <source>
        <dbReference type="PROSITE" id="PS50885"/>
    </source>
</evidence>
<dbReference type="AlphaFoldDB" id="A0A410M6U7"/>
<evidence type="ECO:0000256" key="11">
    <source>
        <dbReference type="ARBA" id="ARBA00022989"/>
    </source>
</evidence>
<evidence type="ECO:0000256" key="12">
    <source>
        <dbReference type="ARBA" id="ARBA00023012"/>
    </source>
</evidence>
<dbReference type="SMART" id="SM00304">
    <property type="entry name" value="HAMP"/>
    <property type="match status" value="1"/>
</dbReference>
<dbReference type="InterPro" id="IPR000014">
    <property type="entry name" value="PAS"/>
</dbReference>
<dbReference type="InterPro" id="IPR005467">
    <property type="entry name" value="His_kinase_dom"/>
</dbReference>
<evidence type="ECO:0000256" key="14">
    <source>
        <dbReference type="SAM" id="Phobius"/>
    </source>
</evidence>
<dbReference type="PANTHER" id="PTHR42878:SF3">
    <property type="entry name" value="HISTIDINE PROTEIN KINASE SAES"/>
    <property type="match status" value="1"/>
</dbReference>
<dbReference type="PROSITE" id="PS50109">
    <property type="entry name" value="HIS_KIN"/>
    <property type="match status" value="1"/>
</dbReference>
<dbReference type="InterPro" id="IPR003594">
    <property type="entry name" value="HATPase_dom"/>
</dbReference>
<dbReference type="CDD" id="cd00082">
    <property type="entry name" value="HisKA"/>
    <property type="match status" value="1"/>
</dbReference>
<dbReference type="Pfam" id="PF02518">
    <property type="entry name" value="HATPase_c"/>
    <property type="match status" value="1"/>
</dbReference>
<dbReference type="CDD" id="cd06225">
    <property type="entry name" value="HAMP"/>
    <property type="match status" value="1"/>
</dbReference>
<keyword evidence="4" id="KW-1003">Cell membrane</keyword>
<dbReference type="InterPro" id="IPR036890">
    <property type="entry name" value="HATPase_C_sf"/>
</dbReference>
<comment type="catalytic activity">
    <reaction evidence="1">
        <text>ATP + protein L-histidine = ADP + protein N-phospho-L-histidine.</text>
        <dbReference type="EC" id="2.7.13.3"/>
    </reaction>
</comment>
<dbReference type="InterPro" id="IPR035965">
    <property type="entry name" value="PAS-like_dom_sf"/>
</dbReference>
<evidence type="ECO:0000256" key="6">
    <source>
        <dbReference type="ARBA" id="ARBA00022679"/>
    </source>
</evidence>
<dbReference type="InterPro" id="IPR003660">
    <property type="entry name" value="HAMP_dom"/>
</dbReference>
<keyword evidence="8" id="KW-0547">Nucleotide-binding</keyword>
<keyword evidence="6" id="KW-0808">Transferase</keyword>
<evidence type="ECO:0000313" key="17">
    <source>
        <dbReference type="EMBL" id="QAS50737.1"/>
    </source>
</evidence>
<dbReference type="SMART" id="SM00091">
    <property type="entry name" value="PAS"/>
    <property type="match status" value="1"/>
</dbReference>
<feature type="transmembrane region" description="Helical" evidence="14">
    <location>
        <begin position="12"/>
        <end position="34"/>
    </location>
</feature>
<reference evidence="17 18" key="1">
    <citation type="submission" date="2018-01" db="EMBL/GenBank/DDBJ databases">
        <title>The whole genome sequencing and assembly of Halobacillus litoralis ERB031 strain.</title>
        <authorList>
            <person name="Lee S.-J."/>
            <person name="Park M.-K."/>
            <person name="Kim J.-Y."/>
            <person name="Lee Y.-J."/>
            <person name="Yi H."/>
            <person name="Bahn Y.-S."/>
            <person name="Kim J.F."/>
            <person name="Lee D.-W."/>
        </authorList>
    </citation>
    <scope>NUCLEOTIDE SEQUENCE [LARGE SCALE GENOMIC DNA]</scope>
    <source>
        <strain evidence="17 18">ERB 031</strain>
    </source>
</reference>
<dbReference type="Gene3D" id="1.10.287.130">
    <property type="match status" value="1"/>
</dbReference>
<dbReference type="GO" id="GO:0005886">
    <property type="term" value="C:plasma membrane"/>
    <property type="evidence" value="ECO:0007669"/>
    <property type="project" value="UniProtKB-SubCell"/>
</dbReference>
<evidence type="ECO:0000256" key="3">
    <source>
        <dbReference type="ARBA" id="ARBA00012438"/>
    </source>
</evidence>
<dbReference type="CDD" id="cd00130">
    <property type="entry name" value="PAS"/>
    <property type="match status" value="1"/>
</dbReference>
<feature type="domain" description="Histidine kinase" evidence="15">
    <location>
        <begin position="370"/>
        <end position="592"/>
    </location>
</feature>
<evidence type="ECO:0000256" key="2">
    <source>
        <dbReference type="ARBA" id="ARBA00004651"/>
    </source>
</evidence>
<dbReference type="EC" id="2.7.13.3" evidence="3"/>
<evidence type="ECO:0000313" key="18">
    <source>
        <dbReference type="Proteomes" id="UP000287756"/>
    </source>
</evidence>
<dbReference type="EMBL" id="CP026118">
    <property type="protein sequence ID" value="QAS50737.1"/>
    <property type="molecule type" value="Genomic_DNA"/>
</dbReference>
<dbReference type="GO" id="GO:0000155">
    <property type="term" value="F:phosphorelay sensor kinase activity"/>
    <property type="evidence" value="ECO:0007669"/>
    <property type="project" value="InterPro"/>
</dbReference>
<evidence type="ECO:0000256" key="10">
    <source>
        <dbReference type="ARBA" id="ARBA00022840"/>
    </source>
</evidence>
<keyword evidence="10" id="KW-0067">ATP-binding</keyword>
<dbReference type="Pfam" id="PF18698">
    <property type="entry name" value="HisK_sensor"/>
    <property type="match status" value="1"/>
</dbReference>
<evidence type="ECO:0000259" key="15">
    <source>
        <dbReference type="PROSITE" id="PS50109"/>
    </source>
</evidence>
<gene>
    <name evidence="17" type="ORF">HLI_00255</name>
</gene>
<evidence type="ECO:0000256" key="5">
    <source>
        <dbReference type="ARBA" id="ARBA00022553"/>
    </source>
</evidence>
<organism evidence="17 18">
    <name type="scientific">Halobacillus litoralis</name>
    <dbReference type="NCBI Taxonomy" id="45668"/>
    <lineage>
        <taxon>Bacteria</taxon>
        <taxon>Bacillati</taxon>
        <taxon>Bacillota</taxon>
        <taxon>Bacilli</taxon>
        <taxon>Bacillales</taxon>
        <taxon>Bacillaceae</taxon>
        <taxon>Halobacillus</taxon>
    </lineage>
</organism>
<name>A0A410M6U7_9BACI</name>
<keyword evidence="7 14" id="KW-0812">Transmembrane</keyword>
<keyword evidence="5" id="KW-0597">Phosphoprotein</keyword>
<dbReference type="FunFam" id="3.30.565.10:FF:000006">
    <property type="entry name" value="Sensor histidine kinase WalK"/>
    <property type="match status" value="1"/>
</dbReference>
<evidence type="ECO:0000256" key="4">
    <source>
        <dbReference type="ARBA" id="ARBA00022475"/>
    </source>
</evidence>
<keyword evidence="11 14" id="KW-1133">Transmembrane helix</keyword>
<sequence length="594" mass="66824">MMFWRSVVGKLWFTILLLVCFVLFILTILLLEFFQNYHILEAEKHLLQTADKISDVVDRYEGEQDLLLSTTAMVKDPASRAIIVRGTDDVIVAESESSNLPMVDYNWFKNDAELSSVLEEGDDVKKIADMGTNATGVMVVGTPLNNKDGAVFVYQSLDTIEETSEQTTKIIFLGAGIAIILTTIFAFFLSTRITAPLIKMREGALDLAKGEFNTKIPIRTHDEIGELAIAFNRMGRELKFHINALNQEKEQLSGILRSMADGVITLNRQGDVLISNPPAQQYLEAYEFEKNGVSSVPERIPLPEPLRELFNSVISEEHESMTEVALQGRSWVFIMTPLYDKHKVRGAVAVLRDMTEERRLNKLRKDFIANVSHELRTPISMLQGYSEAIVDDIAESKEDKNELAQIIHDESLRIGRLVNELLDLARMEAGHIQLSIESTEISSYMQKIIRKFQGLANDKNIVLKSSVEDSLHHLSFDPDRIEQVFTNLIDNAIRHTDSEGEVRVAIEDGMEEWTASVRDSGLGIAEEDLPFVFERFYKADKSRKRENKNYKKGTGLGLAIAKNIVEAHGGTISVHSKLGEGTTFSFRIPKGNDN</sequence>
<protein>
    <recommendedName>
        <fullName evidence="3">histidine kinase</fullName>
        <ecNumber evidence="3">2.7.13.3</ecNumber>
    </recommendedName>
</protein>
<keyword evidence="13 14" id="KW-0472">Membrane</keyword>
<dbReference type="CDD" id="cd00075">
    <property type="entry name" value="HATPase"/>
    <property type="match status" value="1"/>
</dbReference>
<feature type="domain" description="HAMP" evidence="16">
    <location>
        <begin position="191"/>
        <end position="243"/>
    </location>
</feature>
<dbReference type="OrthoDB" id="9813151at2"/>
<evidence type="ECO:0000256" key="7">
    <source>
        <dbReference type="ARBA" id="ARBA00022692"/>
    </source>
</evidence>
<keyword evidence="9 17" id="KW-0418">Kinase</keyword>
<dbReference type="PANTHER" id="PTHR42878">
    <property type="entry name" value="TWO-COMPONENT HISTIDINE KINASE"/>
    <property type="match status" value="1"/>
</dbReference>
<dbReference type="Pfam" id="PF00512">
    <property type="entry name" value="HisKA"/>
    <property type="match status" value="1"/>
</dbReference>
<dbReference type="PROSITE" id="PS50885">
    <property type="entry name" value="HAMP"/>
    <property type="match status" value="1"/>
</dbReference>
<proteinExistence type="predicted"/>
<dbReference type="FunFam" id="1.10.287.130:FF:000001">
    <property type="entry name" value="Two-component sensor histidine kinase"/>
    <property type="match status" value="1"/>
</dbReference>
<dbReference type="KEGG" id="hli:HLI_00255"/>
<comment type="subcellular location">
    <subcellularLocation>
        <location evidence="2">Cell membrane</location>
        <topology evidence="2">Multi-pass membrane protein</topology>
    </subcellularLocation>
</comment>
<evidence type="ECO:0000256" key="8">
    <source>
        <dbReference type="ARBA" id="ARBA00022741"/>
    </source>
</evidence>
<dbReference type="SUPFAM" id="SSF47384">
    <property type="entry name" value="Homodimeric domain of signal transducing histidine kinase"/>
    <property type="match status" value="1"/>
</dbReference>
<accession>A0A410M6U7</accession>
<dbReference type="Gene3D" id="6.10.340.10">
    <property type="match status" value="1"/>
</dbReference>
<evidence type="ECO:0000256" key="13">
    <source>
        <dbReference type="ARBA" id="ARBA00023136"/>
    </source>
</evidence>
<dbReference type="Pfam" id="PF00672">
    <property type="entry name" value="HAMP"/>
    <property type="match status" value="1"/>
</dbReference>